<dbReference type="Proteomes" id="UP000441399">
    <property type="component" value="Unassembled WGS sequence"/>
</dbReference>
<feature type="chain" id="PRO_5024878905" description="Glutathione peroxidase" evidence="6">
    <location>
        <begin position="31"/>
        <end position="195"/>
    </location>
</feature>
<dbReference type="PROSITE" id="PS00460">
    <property type="entry name" value="GLUTATHIONE_PEROXID_1"/>
    <property type="match status" value="1"/>
</dbReference>
<dbReference type="AlphaFoldDB" id="A0A5S9MRL4"/>
<dbReference type="PANTHER" id="PTHR11592">
    <property type="entry name" value="GLUTATHIONE PEROXIDASE"/>
    <property type="match status" value="1"/>
</dbReference>
<dbReference type="CDD" id="cd00340">
    <property type="entry name" value="GSH_Peroxidase"/>
    <property type="match status" value="1"/>
</dbReference>
<dbReference type="PROSITE" id="PS51352">
    <property type="entry name" value="THIOREDOXIN_2"/>
    <property type="match status" value="1"/>
</dbReference>
<evidence type="ECO:0000256" key="2">
    <source>
        <dbReference type="ARBA" id="ARBA00022559"/>
    </source>
</evidence>
<feature type="domain" description="Thioredoxin" evidence="7">
    <location>
        <begin position="26"/>
        <end position="191"/>
    </location>
</feature>
<feature type="signal peptide" evidence="6">
    <location>
        <begin position="1"/>
        <end position="30"/>
    </location>
</feature>
<evidence type="ECO:0000256" key="6">
    <source>
        <dbReference type="SAM" id="SignalP"/>
    </source>
</evidence>
<dbReference type="PANTHER" id="PTHR11592:SF44">
    <property type="entry name" value="GLUTATHIONE PEROXIDASE"/>
    <property type="match status" value="1"/>
</dbReference>
<evidence type="ECO:0000256" key="3">
    <source>
        <dbReference type="ARBA" id="ARBA00023002"/>
    </source>
</evidence>
<reference evidence="8 9" key="1">
    <citation type="submission" date="2019-11" db="EMBL/GenBank/DDBJ databases">
        <authorList>
            <person name="Holert J."/>
        </authorList>
    </citation>
    <scope>NUCLEOTIDE SEQUENCE [LARGE SCALE GENOMIC DNA]</scope>
    <source>
        <strain evidence="8">SB11_3</strain>
    </source>
</reference>
<dbReference type="Gene3D" id="3.40.30.10">
    <property type="entry name" value="Glutaredoxin"/>
    <property type="match status" value="1"/>
</dbReference>
<dbReference type="GO" id="GO:0004601">
    <property type="term" value="F:peroxidase activity"/>
    <property type="evidence" value="ECO:0007669"/>
    <property type="project" value="UniProtKB-KW"/>
</dbReference>
<dbReference type="PRINTS" id="PR01011">
    <property type="entry name" value="GLUTPROXDASE"/>
</dbReference>
<evidence type="ECO:0000256" key="5">
    <source>
        <dbReference type="RuleBase" id="RU000499"/>
    </source>
</evidence>
<dbReference type="GO" id="GO:0034599">
    <property type="term" value="P:cellular response to oxidative stress"/>
    <property type="evidence" value="ECO:0007669"/>
    <property type="project" value="TreeGrafter"/>
</dbReference>
<keyword evidence="9" id="KW-1185">Reference proteome</keyword>
<sequence>MPITLFRLFQATFVVGALLSLVMLSQMASATTPACTAMFKAPAKQLHTGESVDLCALTAGKPVLVVNTASYCGYTRQFSGLESLHTTYAPRGLVVLGFPSDSFNQEDDDSAKTADVCYRNYGVTFVMLEPAPVKGSKAQPVFQQLAEKSRQPAWNFNKYVISADGESIQHFNSGTRPDSLDLKQAIEQSLVEPNS</sequence>
<keyword evidence="6" id="KW-0732">Signal</keyword>
<dbReference type="EMBL" id="CACSIO010000001">
    <property type="protein sequence ID" value="CAA0079422.1"/>
    <property type="molecule type" value="Genomic_DNA"/>
</dbReference>
<protein>
    <recommendedName>
        <fullName evidence="5">Glutathione peroxidase</fullName>
    </recommendedName>
</protein>
<dbReference type="PROSITE" id="PS51355">
    <property type="entry name" value="GLUTATHIONE_PEROXID_3"/>
    <property type="match status" value="1"/>
</dbReference>
<feature type="active site" evidence="4">
    <location>
        <position position="72"/>
    </location>
</feature>
<organism evidence="8 9">
    <name type="scientific">BD1-7 clade bacterium</name>
    <dbReference type="NCBI Taxonomy" id="2029982"/>
    <lineage>
        <taxon>Bacteria</taxon>
        <taxon>Pseudomonadati</taxon>
        <taxon>Pseudomonadota</taxon>
        <taxon>Gammaproteobacteria</taxon>
        <taxon>Cellvibrionales</taxon>
        <taxon>Spongiibacteraceae</taxon>
        <taxon>BD1-7 clade</taxon>
    </lineage>
</organism>
<dbReference type="InterPro" id="IPR036249">
    <property type="entry name" value="Thioredoxin-like_sf"/>
</dbReference>
<dbReference type="InterPro" id="IPR000889">
    <property type="entry name" value="Glutathione_peroxidase"/>
</dbReference>
<evidence type="ECO:0000256" key="4">
    <source>
        <dbReference type="PIRSR" id="PIRSR000303-1"/>
    </source>
</evidence>
<gene>
    <name evidence="8" type="primary">gpx2</name>
    <name evidence="8" type="ORF">OPDIPICF_00103</name>
</gene>
<dbReference type="InterPro" id="IPR013766">
    <property type="entry name" value="Thioredoxin_domain"/>
</dbReference>
<dbReference type="PIRSF" id="PIRSF000303">
    <property type="entry name" value="Glutathion_perox"/>
    <property type="match status" value="1"/>
</dbReference>
<dbReference type="InterPro" id="IPR029759">
    <property type="entry name" value="GPX_AS"/>
</dbReference>
<dbReference type="OrthoDB" id="9785502at2"/>
<accession>A0A5S9MRL4</accession>
<keyword evidence="2 5" id="KW-0575">Peroxidase</keyword>
<keyword evidence="3 5" id="KW-0560">Oxidoreductase</keyword>
<name>A0A5S9MRL4_9GAMM</name>
<evidence type="ECO:0000313" key="8">
    <source>
        <dbReference type="EMBL" id="CAA0079422.1"/>
    </source>
</evidence>
<comment type="similarity">
    <text evidence="1 5">Belongs to the glutathione peroxidase family.</text>
</comment>
<evidence type="ECO:0000256" key="1">
    <source>
        <dbReference type="ARBA" id="ARBA00006926"/>
    </source>
</evidence>
<evidence type="ECO:0000313" key="9">
    <source>
        <dbReference type="Proteomes" id="UP000441399"/>
    </source>
</evidence>
<dbReference type="SUPFAM" id="SSF52833">
    <property type="entry name" value="Thioredoxin-like"/>
    <property type="match status" value="1"/>
</dbReference>
<evidence type="ECO:0000259" key="7">
    <source>
        <dbReference type="PROSITE" id="PS51352"/>
    </source>
</evidence>
<dbReference type="Pfam" id="PF00255">
    <property type="entry name" value="GSHPx"/>
    <property type="match status" value="1"/>
</dbReference>
<proteinExistence type="inferred from homology"/>